<sequence>MGQQVKWPQKMNAPDSFRNPGLWCNFHRDHGHKTEDCVALRIEVNELLQKGHLREFLSEKAKNHLNKEVPAKYAGAIPASPPRQDRVIHVISGGSEISGVSHAAAKKSTRNAKHGLETTKPKLLLLGTEEISFTAKEQEKILAPHHDALVISLTVANCLNSGKHGLSLLRSSGDSIRRFEENAWIDVVSMFGRVQSLHSDLTLARARSLRSDRAGRALGCYVATELWLELGRYVVTEQDERSRPSGTSARLLRSDRAGRALGCYVATELWLELGRYVVTELWLELGCYVATEQDERSVATDRARRTLGPYVATELWLELGRYVVTEWVERSVAMQRPISARTWLLRSDRTACMCSNYATTEPDLFGLNLQGYFFKYDPRGFSDGNSVVTVFDPNRRVIPGLGTSEILPKSDHGLRAWCNFHRDHSHKTEDCVALRIEVNELLQKGHLREFLSEKAKNHLNEEVPAKSAGAIPASPPRQDRVIHVISGGSEISGVSDEAAKKSTRNAKYGLETTKPKLLLLGTDEFTAKEQEKILAPHHDALVISLTVANCLKRTQVPRTQGPEVKRSGELQSVQRTRTPNHLRTGIDRFAWSHSRSSKVVPVQKTGTSQDPRPPPRMDLASYQPMLSQLKKQGISKLRRPPLKSYRTDLGQRVPCQRRTNIPSQARVLQTWSLRWMNATTHLMTMLRTFSTRKHWPRIPNSKRIYRSWGTRKVSVTDPGPRGEAVPSNGERDDAPRKHSYNPQQTGMKSTSQEESDRRVHRTRGTGPDHGVPPETTTRKRNPPAGALIQIAKQSLRAT</sequence>
<gene>
    <name evidence="2" type="ORF">F2Q69_00035271</name>
</gene>
<proteinExistence type="predicted"/>
<evidence type="ECO:0000313" key="2">
    <source>
        <dbReference type="EMBL" id="KAF3600363.1"/>
    </source>
</evidence>
<dbReference type="Proteomes" id="UP000712600">
    <property type="component" value="Unassembled WGS sequence"/>
</dbReference>
<protein>
    <submittedName>
        <fullName evidence="2">Uncharacterized protein</fullName>
    </submittedName>
</protein>
<name>A0A8S9SK73_BRACR</name>
<dbReference type="EMBL" id="QGKX02000004">
    <property type="protein sequence ID" value="KAF3600363.1"/>
    <property type="molecule type" value="Genomic_DNA"/>
</dbReference>
<feature type="compositionally biased region" description="Polar residues" evidence="1">
    <location>
        <begin position="740"/>
        <end position="752"/>
    </location>
</feature>
<dbReference type="PANTHER" id="PTHR33240">
    <property type="entry name" value="OS08G0508500 PROTEIN"/>
    <property type="match status" value="1"/>
</dbReference>
<feature type="compositionally biased region" description="Polar residues" evidence="1">
    <location>
        <begin position="569"/>
        <end position="581"/>
    </location>
</feature>
<evidence type="ECO:0000256" key="1">
    <source>
        <dbReference type="SAM" id="MobiDB-lite"/>
    </source>
</evidence>
<reference evidence="2" key="1">
    <citation type="submission" date="2019-12" db="EMBL/GenBank/DDBJ databases">
        <title>Genome sequencing and annotation of Brassica cretica.</title>
        <authorList>
            <person name="Studholme D.J."/>
            <person name="Sarris P."/>
        </authorList>
    </citation>
    <scope>NUCLEOTIDE SEQUENCE</scope>
    <source>
        <strain evidence="2">PFS-109/04</strain>
        <tissue evidence="2">Leaf</tissue>
    </source>
</reference>
<dbReference type="PANTHER" id="PTHR33240:SF8">
    <property type="entry name" value="OS03G0439900 PROTEIN"/>
    <property type="match status" value="1"/>
</dbReference>
<feature type="region of interest" description="Disordered" evidence="1">
    <location>
        <begin position="558"/>
        <end position="617"/>
    </location>
</feature>
<comment type="caution">
    <text evidence="2">The sequence shown here is derived from an EMBL/GenBank/DDBJ whole genome shotgun (WGS) entry which is preliminary data.</text>
</comment>
<feature type="region of interest" description="Disordered" evidence="1">
    <location>
        <begin position="711"/>
        <end position="787"/>
    </location>
</feature>
<organism evidence="2 3">
    <name type="scientific">Brassica cretica</name>
    <name type="common">Mustard</name>
    <dbReference type="NCBI Taxonomy" id="69181"/>
    <lineage>
        <taxon>Eukaryota</taxon>
        <taxon>Viridiplantae</taxon>
        <taxon>Streptophyta</taxon>
        <taxon>Embryophyta</taxon>
        <taxon>Tracheophyta</taxon>
        <taxon>Spermatophyta</taxon>
        <taxon>Magnoliopsida</taxon>
        <taxon>eudicotyledons</taxon>
        <taxon>Gunneridae</taxon>
        <taxon>Pentapetalae</taxon>
        <taxon>rosids</taxon>
        <taxon>malvids</taxon>
        <taxon>Brassicales</taxon>
        <taxon>Brassicaceae</taxon>
        <taxon>Brassiceae</taxon>
        <taxon>Brassica</taxon>
    </lineage>
</organism>
<accession>A0A8S9SK73</accession>
<dbReference type="AlphaFoldDB" id="A0A8S9SK73"/>
<evidence type="ECO:0000313" key="3">
    <source>
        <dbReference type="Proteomes" id="UP000712600"/>
    </source>
</evidence>